<organism evidence="2 3">
    <name type="scientific">Rotaria magnacalcarata</name>
    <dbReference type="NCBI Taxonomy" id="392030"/>
    <lineage>
        <taxon>Eukaryota</taxon>
        <taxon>Metazoa</taxon>
        <taxon>Spiralia</taxon>
        <taxon>Gnathifera</taxon>
        <taxon>Rotifera</taxon>
        <taxon>Eurotatoria</taxon>
        <taxon>Bdelloidea</taxon>
        <taxon>Philodinida</taxon>
        <taxon>Philodinidae</taxon>
        <taxon>Rotaria</taxon>
    </lineage>
</organism>
<dbReference type="Gene3D" id="1.10.10.1450">
    <property type="match status" value="1"/>
</dbReference>
<evidence type="ECO:0000259" key="1">
    <source>
        <dbReference type="Pfam" id="PF17906"/>
    </source>
</evidence>
<dbReference type="InterPro" id="IPR041426">
    <property type="entry name" value="Mos1_HTH"/>
</dbReference>
<dbReference type="GO" id="GO:0000729">
    <property type="term" value="P:DNA double-strand break processing"/>
    <property type="evidence" value="ECO:0007669"/>
    <property type="project" value="TreeGrafter"/>
</dbReference>
<sequence>MSEIPIHIRHCILYEFQLGNNATTAARNICAALGEGAVADRTCRDWFKRFREGDMSLEDRPKSGRPLESDIERLKVLIEDNENHHMQFFVVKT</sequence>
<name>A0A814RM91_9BILA</name>
<dbReference type="GO" id="GO:0042800">
    <property type="term" value="F:histone H3K4 methyltransferase activity"/>
    <property type="evidence" value="ECO:0007669"/>
    <property type="project" value="TreeGrafter"/>
</dbReference>
<reference evidence="2" key="1">
    <citation type="submission" date="2021-02" db="EMBL/GenBank/DDBJ databases">
        <authorList>
            <person name="Nowell W R."/>
        </authorList>
    </citation>
    <scope>NUCLEOTIDE SEQUENCE</scope>
</reference>
<dbReference type="GO" id="GO:0003697">
    <property type="term" value="F:single-stranded DNA binding"/>
    <property type="evidence" value="ECO:0007669"/>
    <property type="project" value="TreeGrafter"/>
</dbReference>
<dbReference type="AlphaFoldDB" id="A0A814RM91"/>
<dbReference type="PANTHER" id="PTHR46060">
    <property type="entry name" value="MARINER MOS1 TRANSPOSASE-LIKE PROTEIN"/>
    <property type="match status" value="1"/>
</dbReference>
<gene>
    <name evidence="2" type="ORF">CJN711_LOCUS8809</name>
</gene>
<dbReference type="GO" id="GO:0000014">
    <property type="term" value="F:single-stranded DNA endodeoxyribonuclease activity"/>
    <property type="evidence" value="ECO:0007669"/>
    <property type="project" value="TreeGrafter"/>
</dbReference>
<dbReference type="GO" id="GO:0005634">
    <property type="term" value="C:nucleus"/>
    <property type="evidence" value="ECO:0007669"/>
    <property type="project" value="TreeGrafter"/>
</dbReference>
<evidence type="ECO:0000313" key="3">
    <source>
        <dbReference type="Proteomes" id="UP000663855"/>
    </source>
</evidence>
<dbReference type="GO" id="GO:0031297">
    <property type="term" value="P:replication fork processing"/>
    <property type="evidence" value="ECO:0007669"/>
    <property type="project" value="TreeGrafter"/>
</dbReference>
<comment type="caution">
    <text evidence="2">The sequence shown here is derived from an EMBL/GenBank/DDBJ whole genome shotgun (WGS) entry which is preliminary data.</text>
</comment>
<feature type="domain" description="Mos1 transposase HTH" evidence="1">
    <location>
        <begin position="5"/>
        <end position="54"/>
    </location>
</feature>
<dbReference type="GO" id="GO:0000793">
    <property type="term" value="C:condensed chromosome"/>
    <property type="evidence" value="ECO:0007669"/>
    <property type="project" value="TreeGrafter"/>
</dbReference>
<dbReference type="GO" id="GO:0044774">
    <property type="term" value="P:mitotic DNA integrity checkpoint signaling"/>
    <property type="evidence" value="ECO:0007669"/>
    <property type="project" value="TreeGrafter"/>
</dbReference>
<dbReference type="GO" id="GO:0046975">
    <property type="term" value="F:histone H3K36 methyltransferase activity"/>
    <property type="evidence" value="ECO:0007669"/>
    <property type="project" value="TreeGrafter"/>
</dbReference>
<dbReference type="GO" id="GO:0035861">
    <property type="term" value="C:site of double-strand break"/>
    <property type="evidence" value="ECO:0007669"/>
    <property type="project" value="TreeGrafter"/>
</dbReference>
<dbReference type="GO" id="GO:0015074">
    <property type="term" value="P:DNA integration"/>
    <property type="evidence" value="ECO:0007669"/>
    <property type="project" value="TreeGrafter"/>
</dbReference>
<dbReference type="Proteomes" id="UP000663855">
    <property type="component" value="Unassembled WGS sequence"/>
</dbReference>
<accession>A0A814RM91</accession>
<dbReference type="GO" id="GO:0003690">
    <property type="term" value="F:double-stranded DNA binding"/>
    <property type="evidence" value="ECO:0007669"/>
    <property type="project" value="TreeGrafter"/>
</dbReference>
<proteinExistence type="predicted"/>
<dbReference type="Pfam" id="PF17906">
    <property type="entry name" value="HTH_48"/>
    <property type="match status" value="1"/>
</dbReference>
<protein>
    <recommendedName>
        <fullName evidence="1">Mos1 transposase HTH domain-containing protein</fullName>
    </recommendedName>
</protein>
<dbReference type="EMBL" id="CAJNOV010003262">
    <property type="protein sequence ID" value="CAF1136070.1"/>
    <property type="molecule type" value="Genomic_DNA"/>
</dbReference>
<dbReference type="GO" id="GO:0006303">
    <property type="term" value="P:double-strand break repair via nonhomologous end joining"/>
    <property type="evidence" value="ECO:0007669"/>
    <property type="project" value="TreeGrafter"/>
</dbReference>
<dbReference type="InterPro" id="IPR052709">
    <property type="entry name" value="Transposase-MT_Hybrid"/>
</dbReference>
<dbReference type="GO" id="GO:0044547">
    <property type="term" value="F:DNA topoisomerase binding"/>
    <property type="evidence" value="ECO:0007669"/>
    <property type="project" value="TreeGrafter"/>
</dbReference>
<dbReference type="PANTHER" id="PTHR46060:SF2">
    <property type="entry name" value="HISTONE-LYSINE N-METHYLTRANSFERASE SETMAR"/>
    <property type="match status" value="1"/>
</dbReference>
<evidence type="ECO:0000313" key="2">
    <source>
        <dbReference type="EMBL" id="CAF1136070.1"/>
    </source>
</evidence>